<comment type="cofactor">
    <cofactor evidence="14">
        <name>[4Fe-4S] cluster</name>
        <dbReference type="ChEBI" id="CHEBI:49883"/>
    </cofactor>
    <text evidence="14">Binds 1 [4Fe-4S] cluster.</text>
</comment>
<dbReference type="CDD" id="cd00056">
    <property type="entry name" value="ENDO3c"/>
    <property type="match status" value="1"/>
</dbReference>
<keyword evidence="8 14" id="KW-0227">DNA damage</keyword>
<comment type="catalytic activity">
    <reaction evidence="1 14">
        <text>Hydrolyzes free adenine bases from 7,8-dihydro-8-oxoguanine:adenine mismatched double-stranded DNA, leaving an apurinic site.</text>
        <dbReference type="EC" id="3.2.2.31"/>
    </reaction>
</comment>
<dbReference type="SUPFAM" id="SSF55811">
    <property type="entry name" value="Nudix"/>
    <property type="match status" value="1"/>
</dbReference>
<name>K2PJV6_9LACT</name>
<evidence type="ECO:0000256" key="4">
    <source>
        <dbReference type="ARBA" id="ARBA00012045"/>
    </source>
</evidence>
<dbReference type="InterPro" id="IPR015797">
    <property type="entry name" value="NUDIX_hydrolase-like_dom_sf"/>
</dbReference>
<evidence type="ECO:0000256" key="10">
    <source>
        <dbReference type="ARBA" id="ARBA00023004"/>
    </source>
</evidence>
<dbReference type="InterPro" id="IPR023170">
    <property type="entry name" value="HhH_base_excis_C"/>
</dbReference>
<dbReference type="EMBL" id="AMQS01000012">
    <property type="protein sequence ID" value="EKF51645.1"/>
    <property type="molecule type" value="Genomic_DNA"/>
</dbReference>
<dbReference type="Gene3D" id="1.10.1670.10">
    <property type="entry name" value="Helix-hairpin-Helix base-excision DNA repair enzymes (C-terminal)"/>
    <property type="match status" value="1"/>
</dbReference>
<keyword evidence="11" id="KW-0411">Iron-sulfur</keyword>
<evidence type="ECO:0000256" key="3">
    <source>
        <dbReference type="ARBA" id="ARBA00008343"/>
    </source>
</evidence>
<evidence type="ECO:0000256" key="1">
    <source>
        <dbReference type="ARBA" id="ARBA00000843"/>
    </source>
</evidence>
<dbReference type="GO" id="GO:0032357">
    <property type="term" value="F:oxidized purine DNA binding"/>
    <property type="evidence" value="ECO:0007669"/>
    <property type="project" value="TreeGrafter"/>
</dbReference>
<evidence type="ECO:0000256" key="12">
    <source>
        <dbReference type="ARBA" id="ARBA00023204"/>
    </source>
</evidence>
<dbReference type="InterPro" id="IPR011257">
    <property type="entry name" value="DNA_glycosylase"/>
</dbReference>
<keyword evidence="9" id="KW-0378">Hydrolase</keyword>
<evidence type="ECO:0000256" key="14">
    <source>
        <dbReference type="RuleBase" id="RU365096"/>
    </source>
</evidence>
<organism evidence="16 17">
    <name type="scientific">Lactococcus garvieae DCC43</name>
    <dbReference type="NCBI Taxonomy" id="1231377"/>
    <lineage>
        <taxon>Bacteria</taxon>
        <taxon>Bacillati</taxon>
        <taxon>Bacillota</taxon>
        <taxon>Bacilli</taxon>
        <taxon>Lactobacillales</taxon>
        <taxon>Streptococcaceae</taxon>
        <taxon>Lactococcus</taxon>
    </lineage>
</organism>
<dbReference type="Pfam" id="PF00633">
    <property type="entry name" value="HHH"/>
    <property type="match status" value="1"/>
</dbReference>
<dbReference type="Gene3D" id="3.90.79.10">
    <property type="entry name" value="Nucleoside Triphosphate Pyrophosphohydrolase"/>
    <property type="match status" value="1"/>
</dbReference>
<keyword evidence="7" id="KW-0479">Metal-binding</keyword>
<dbReference type="InterPro" id="IPR003265">
    <property type="entry name" value="HhH-GPD_domain"/>
</dbReference>
<evidence type="ECO:0000256" key="8">
    <source>
        <dbReference type="ARBA" id="ARBA00022763"/>
    </source>
</evidence>
<dbReference type="EC" id="3.2.2.31" evidence="4 14"/>
<gene>
    <name evidence="16" type="ORF">C426_0971</name>
</gene>
<dbReference type="AlphaFoldDB" id="K2PJV6"/>
<dbReference type="CDD" id="cd03431">
    <property type="entry name" value="NUDIX_DNA_Glycosylase_C-MutY"/>
    <property type="match status" value="1"/>
</dbReference>
<dbReference type="Pfam" id="PF00730">
    <property type="entry name" value="HhH-GPD"/>
    <property type="match status" value="1"/>
</dbReference>
<evidence type="ECO:0000256" key="9">
    <source>
        <dbReference type="ARBA" id="ARBA00022801"/>
    </source>
</evidence>
<dbReference type="InterPro" id="IPR044298">
    <property type="entry name" value="MIG/MutY"/>
</dbReference>
<accession>K2PJV6</accession>
<dbReference type="SUPFAM" id="SSF48150">
    <property type="entry name" value="DNA-glycosylase"/>
    <property type="match status" value="1"/>
</dbReference>
<comment type="function">
    <text evidence="2">Adenine glycosylase active on G-A mispairs. MutY also corrects error-prone DNA synthesis past GO lesions which are due to the oxidatively damaged form of guanine: 7,8-dihydro-8-oxoguanine (8-oxo-dGTP).</text>
</comment>
<evidence type="ECO:0000313" key="16">
    <source>
        <dbReference type="EMBL" id="EKF51645.1"/>
    </source>
</evidence>
<keyword evidence="13 14" id="KW-0326">Glycosidase</keyword>
<evidence type="ECO:0000256" key="2">
    <source>
        <dbReference type="ARBA" id="ARBA00002933"/>
    </source>
</evidence>
<feature type="domain" description="HhH-GPD" evidence="15">
    <location>
        <begin position="41"/>
        <end position="192"/>
    </location>
</feature>
<dbReference type="GO" id="GO:0006298">
    <property type="term" value="P:mismatch repair"/>
    <property type="evidence" value="ECO:0007669"/>
    <property type="project" value="TreeGrafter"/>
</dbReference>
<dbReference type="InterPro" id="IPR005760">
    <property type="entry name" value="A/G_AdeGlyc_MutY"/>
</dbReference>
<keyword evidence="10 14" id="KW-0408">Iron</keyword>
<dbReference type="Proteomes" id="UP000006787">
    <property type="component" value="Unassembled WGS sequence"/>
</dbReference>
<dbReference type="eggNOG" id="COG1194">
    <property type="taxonomic scope" value="Bacteria"/>
</dbReference>
<dbReference type="GO" id="GO:0035485">
    <property type="term" value="F:adenine/guanine mispair binding"/>
    <property type="evidence" value="ECO:0007669"/>
    <property type="project" value="TreeGrafter"/>
</dbReference>
<dbReference type="RefSeq" id="WP_003135406.1">
    <property type="nucleotide sequence ID" value="NZ_AMQS01000012.1"/>
</dbReference>
<dbReference type="GO" id="GO:0046872">
    <property type="term" value="F:metal ion binding"/>
    <property type="evidence" value="ECO:0007669"/>
    <property type="project" value="UniProtKB-UniRule"/>
</dbReference>
<dbReference type="FunFam" id="1.10.340.30:FF:000002">
    <property type="entry name" value="Adenine DNA glycosylase"/>
    <property type="match status" value="1"/>
</dbReference>
<dbReference type="SMART" id="SM00525">
    <property type="entry name" value="FES"/>
    <property type="match status" value="1"/>
</dbReference>
<dbReference type="PANTHER" id="PTHR42944">
    <property type="entry name" value="ADENINE DNA GLYCOSYLASE"/>
    <property type="match status" value="1"/>
</dbReference>
<sequence length="357" mass="41290">MNKTEIKNFQQDLLEWYNIHKKPLPWRKTTAAYSVWISEIMSQQTQVETVMPYYLRFIEKYPSIEALAEADDDELLKLWEGLGYYSRARNLKIAAQQVMTNFHGTFPENLEEIKSLQGIGPYTAAAIASISFGLPEPAIDGNLMRVTSRLFEIDADISKASSRKIFDQQLRELISQEHPGDFNQALMDIGSMVCTPKIAKCDICPLAEYCQARLEGTQLKYPVKSKKIKQQHLYYTAYALKNSRGEYYLERRPSTGLLANMWTFPMQEMSKEEFESEVLLAPSNLPDSISRLRKIGEITHVFSHLKWFVQVIECTPEENFMVKEEKLEDNQLWVKISDLTKVALPTPQVKMFKLFKD</sequence>
<dbReference type="Pfam" id="PF14815">
    <property type="entry name" value="NUDIX_4"/>
    <property type="match status" value="1"/>
</dbReference>
<comment type="similarity">
    <text evidence="3 14">Belongs to the Nth/MutY family.</text>
</comment>
<protein>
    <recommendedName>
        <fullName evidence="5 14">Adenine DNA glycosylase</fullName>
        <ecNumber evidence="4 14">3.2.2.31</ecNumber>
    </recommendedName>
</protein>
<dbReference type="SMART" id="SM00478">
    <property type="entry name" value="ENDO3c"/>
    <property type="match status" value="1"/>
</dbReference>
<evidence type="ECO:0000256" key="11">
    <source>
        <dbReference type="ARBA" id="ARBA00023014"/>
    </source>
</evidence>
<dbReference type="PATRIC" id="fig|1231377.3.peg.972"/>
<dbReference type="GO" id="GO:0034039">
    <property type="term" value="F:8-oxo-7,8-dihydroguanine DNA N-glycosylase activity"/>
    <property type="evidence" value="ECO:0007669"/>
    <property type="project" value="TreeGrafter"/>
</dbReference>
<dbReference type="InterPro" id="IPR003651">
    <property type="entry name" value="Endonuclease3_FeS-loop_motif"/>
</dbReference>
<evidence type="ECO:0000259" key="15">
    <source>
        <dbReference type="SMART" id="SM00478"/>
    </source>
</evidence>
<reference evidence="16 17" key="1">
    <citation type="journal article" date="2012" name="J. Bacteriol.">
        <title>Genome Sequence of the Bacteriocin-Producing Strain Lactococcus garvieae DCC43.</title>
        <authorList>
            <person name="Gabrielsen C."/>
            <person name="Brede D.A."/>
            <person name="Hernandez P.E."/>
            <person name="Nes I.F."/>
            <person name="Diep D.B."/>
        </authorList>
    </citation>
    <scope>NUCLEOTIDE SEQUENCE [LARGE SCALE GENOMIC DNA]</scope>
    <source>
        <strain evidence="16 17">DCC43</strain>
    </source>
</reference>
<keyword evidence="12" id="KW-0234">DNA repair</keyword>
<evidence type="ECO:0000256" key="13">
    <source>
        <dbReference type="ARBA" id="ARBA00023295"/>
    </source>
</evidence>
<dbReference type="GO" id="GO:0006284">
    <property type="term" value="P:base-excision repair"/>
    <property type="evidence" value="ECO:0007669"/>
    <property type="project" value="UniProtKB-UniRule"/>
</dbReference>
<keyword evidence="6" id="KW-0004">4Fe-4S</keyword>
<dbReference type="GO" id="GO:0000701">
    <property type="term" value="F:purine-specific mismatch base pair DNA N-glycosylase activity"/>
    <property type="evidence" value="ECO:0007669"/>
    <property type="project" value="UniProtKB-EC"/>
</dbReference>
<evidence type="ECO:0000256" key="7">
    <source>
        <dbReference type="ARBA" id="ARBA00022723"/>
    </source>
</evidence>
<evidence type="ECO:0000313" key="17">
    <source>
        <dbReference type="Proteomes" id="UP000006787"/>
    </source>
</evidence>
<dbReference type="InterPro" id="IPR029119">
    <property type="entry name" value="MutY_C"/>
</dbReference>
<dbReference type="InterPro" id="IPR000445">
    <property type="entry name" value="HhH_motif"/>
</dbReference>
<dbReference type="Gene3D" id="1.10.340.30">
    <property type="entry name" value="Hypothetical protein, domain 2"/>
    <property type="match status" value="1"/>
</dbReference>
<dbReference type="GO" id="GO:0051539">
    <property type="term" value="F:4 iron, 4 sulfur cluster binding"/>
    <property type="evidence" value="ECO:0007669"/>
    <property type="project" value="UniProtKB-UniRule"/>
</dbReference>
<evidence type="ECO:0000256" key="6">
    <source>
        <dbReference type="ARBA" id="ARBA00022485"/>
    </source>
</evidence>
<proteinExistence type="inferred from homology"/>
<comment type="caution">
    <text evidence="16">The sequence shown here is derived from an EMBL/GenBank/DDBJ whole genome shotgun (WGS) entry which is preliminary data.</text>
</comment>
<dbReference type="NCBIfam" id="TIGR01084">
    <property type="entry name" value="mutY"/>
    <property type="match status" value="1"/>
</dbReference>
<evidence type="ECO:0000256" key="5">
    <source>
        <dbReference type="ARBA" id="ARBA00022023"/>
    </source>
</evidence>
<dbReference type="PANTHER" id="PTHR42944:SF1">
    <property type="entry name" value="ADENINE DNA GLYCOSYLASE"/>
    <property type="match status" value="1"/>
</dbReference>